<name>A0A847R1K1_9GAMM</name>
<organism evidence="1 2">
    <name type="scientific">Marinomonas profundi</name>
    <dbReference type="NCBI Taxonomy" id="2726122"/>
    <lineage>
        <taxon>Bacteria</taxon>
        <taxon>Pseudomonadati</taxon>
        <taxon>Pseudomonadota</taxon>
        <taxon>Gammaproteobacteria</taxon>
        <taxon>Oceanospirillales</taxon>
        <taxon>Oceanospirillaceae</taxon>
        <taxon>Marinomonas</taxon>
    </lineage>
</organism>
<evidence type="ECO:0000313" key="2">
    <source>
        <dbReference type="Proteomes" id="UP000586067"/>
    </source>
</evidence>
<dbReference type="RefSeq" id="WP_168824559.1">
    <property type="nucleotide sequence ID" value="NZ_CP073013.1"/>
</dbReference>
<protein>
    <submittedName>
        <fullName evidence="1">Uncharacterized protein</fullName>
    </submittedName>
</protein>
<gene>
    <name evidence="1" type="ORF">HGG82_08060</name>
</gene>
<proteinExistence type="predicted"/>
<dbReference type="EMBL" id="JABAEK010000006">
    <property type="protein sequence ID" value="NLQ17582.1"/>
    <property type="molecule type" value="Genomic_DNA"/>
</dbReference>
<sequence length="85" mass="9846">MHIITPLELSYEQLKAMLRIMPPQEVRQKIWRSWKEEKKALEVLKNDNPAHQIATAPIDFIFVHENGVKRVATDRGALAKDVRVS</sequence>
<accession>A0A847R1K1</accession>
<keyword evidence="2" id="KW-1185">Reference proteome</keyword>
<comment type="caution">
    <text evidence="1">The sequence shown here is derived from an EMBL/GenBank/DDBJ whole genome shotgun (WGS) entry which is preliminary data.</text>
</comment>
<reference evidence="1 2" key="1">
    <citation type="submission" date="2020-04" db="EMBL/GenBank/DDBJ databases">
        <title>Marinomonas sp. M1K-6 isolated from the deep seawater of the Mariana Trench.</title>
        <authorList>
            <person name="Li Y."/>
        </authorList>
    </citation>
    <scope>NUCLEOTIDE SEQUENCE [LARGE SCALE GENOMIC DNA]</scope>
    <source>
        <strain evidence="1 2">M1K-6</strain>
    </source>
</reference>
<dbReference type="Proteomes" id="UP000586067">
    <property type="component" value="Unassembled WGS sequence"/>
</dbReference>
<evidence type="ECO:0000313" key="1">
    <source>
        <dbReference type="EMBL" id="NLQ17582.1"/>
    </source>
</evidence>
<dbReference type="AlphaFoldDB" id="A0A847R1K1"/>